<dbReference type="GO" id="GO:0003677">
    <property type="term" value="F:DNA binding"/>
    <property type="evidence" value="ECO:0007669"/>
    <property type="project" value="UniProtKB-UniRule"/>
</dbReference>
<feature type="domain" description="HMG box" evidence="2">
    <location>
        <begin position="40"/>
        <end position="87"/>
    </location>
</feature>
<dbReference type="GO" id="GO:0005634">
    <property type="term" value="C:nucleus"/>
    <property type="evidence" value="ECO:0007669"/>
    <property type="project" value="UniProtKB-UniRule"/>
</dbReference>
<dbReference type="PROSITE" id="PS50118">
    <property type="entry name" value="HMG_BOX_2"/>
    <property type="match status" value="1"/>
</dbReference>
<evidence type="ECO:0000256" key="1">
    <source>
        <dbReference type="PROSITE-ProRule" id="PRU00267"/>
    </source>
</evidence>
<dbReference type="SUPFAM" id="SSF47095">
    <property type="entry name" value="HMG-box"/>
    <property type="match status" value="1"/>
</dbReference>
<name>A0A9N9FZ36_9GLOM</name>
<sequence>MNYLQPLADPEPGPIPQIYSNVINFVKADSIDNERNKRNSLKPMAPYVIFRKQVSRRIGNVPCNMNNDEISMLTAKLWSNLSNDKKE</sequence>
<feature type="DNA-binding region" description="HMG box" evidence="1">
    <location>
        <begin position="40"/>
        <end position="87"/>
    </location>
</feature>
<evidence type="ECO:0000259" key="2">
    <source>
        <dbReference type="PROSITE" id="PS50118"/>
    </source>
</evidence>
<keyword evidence="4" id="KW-1185">Reference proteome</keyword>
<gene>
    <name evidence="3" type="ORF">RFULGI_LOCUS5427</name>
</gene>
<keyword evidence="1" id="KW-0539">Nucleus</keyword>
<proteinExistence type="predicted"/>
<evidence type="ECO:0000313" key="3">
    <source>
        <dbReference type="EMBL" id="CAG8570310.1"/>
    </source>
</evidence>
<evidence type="ECO:0000313" key="4">
    <source>
        <dbReference type="Proteomes" id="UP000789396"/>
    </source>
</evidence>
<dbReference type="OrthoDB" id="10419475at2759"/>
<dbReference type="InterPro" id="IPR009071">
    <property type="entry name" value="HMG_box_dom"/>
</dbReference>
<dbReference type="Proteomes" id="UP000789396">
    <property type="component" value="Unassembled WGS sequence"/>
</dbReference>
<reference evidence="3" key="1">
    <citation type="submission" date="2021-06" db="EMBL/GenBank/DDBJ databases">
        <authorList>
            <person name="Kallberg Y."/>
            <person name="Tangrot J."/>
            <person name="Rosling A."/>
        </authorList>
    </citation>
    <scope>NUCLEOTIDE SEQUENCE</scope>
    <source>
        <strain evidence="3">IN212</strain>
    </source>
</reference>
<comment type="caution">
    <text evidence="3">The sequence shown here is derived from an EMBL/GenBank/DDBJ whole genome shotgun (WGS) entry which is preliminary data.</text>
</comment>
<accession>A0A9N9FZ36</accession>
<dbReference type="CDD" id="cd00084">
    <property type="entry name" value="HMG-box_SF"/>
    <property type="match status" value="1"/>
</dbReference>
<protein>
    <submittedName>
        <fullName evidence="3">6533_t:CDS:1</fullName>
    </submittedName>
</protein>
<dbReference type="InterPro" id="IPR036910">
    <property type="entry name" value="HMG_box_dom_sf"/>
</dbReference>
<feature type="non-terminal residue" evidence="3">
    <location>
        <position position="87"/>
    </location>
</feature>
<organism evidence="3 4">
    <name type="scientific">Racocetra fulgida</name>
    <dbReference type="NCBI Taxonomy" id="60492"/>
    <lineage>
        <taxon>Eukaryota</taxon>
        <taxon>Fungi</taxon>
        <taxon>Fungi incertae sedis</taxon>
        <taxon>Mucoromycota</taxon>
        <taxon>Glomeromycotina</taxon>
        <taxon>Glomeromycetes</taxon>
        <taxon>Diversisporales</taxon>
        <taxon>Gigasporaceae</taxon>
        <taxon>Racocetra</taxon>
    </lineage>
</organism>
<dbReference type="Gene3D" id="1.10.30.10">
    <property type="entry name" value="High mobility group box domain"/>
    <property type="match status" value="1"/>
</dbReference>
<dbReference type="AlphaFoldDB" id="A0A9N9FZ36"/>
<dbReference type="EMBL" id="CAJVPZ010006169">
    <property type="protein sequence ID" value="CAG8570310.1"/>
    <property type="molecule type" value="Genomic_DNA"/>
</dbReference>
<keyword evidence="1" id="KW-0238">DNA-binding</keyword>